<protein>
    <recommendedName>
        <fullName evidence="10">Amino acid permease</fullName>
    </recommendedName>
</protein>
<dbReference type="PANTHER" id="PTHR42770">
    <property type="entry name" value="AMINO ACID TRANSPORTER-RELATED"/>
    <property type="match status" value="1"/>
</dbReference>
<feature type="transmembrane region" description="Helical" evidence="7">
    <location>
        <begin position="70"/>
        <end position="89"/>
    </location>
</feature>
<keyword evidence="5 7" id="KW-0472">Membrane</keyword>
<evidence type="ECO:0008006" key="10">
    <source>
        <dbReference type="Google" id="ProtNLM"/>
    </source>
</evidence>
<gene>
    <name evidence="8" type="ORF">WPS_28820</name>
</gene>
<evidence type="ECO:0000256" key="3">
    <source>
        <dbReference type="ARBA" id="ARBA00022692"/>
    </source>
</evidence>
<feature type="transmembrane region" description="Helical" evidence="7">
    <location>
        <begin position="117"/>
        <end position="142"/>
    </location>
</feature>
<feature type="transmembrane region" description="Helical" evidence="7">
    <location>
        <begin position="154"/>
        <end position="174"/>
    </location>
</feature>
<evidence type="ECO:0000256" key="2">
    <source>
        <dbReference type="ARBA" id="ARBA00022475"/>
    </source>
</evidence>
<dbReference type="RefSeq" id="WP_317995185.1">
    <property type="nucleotide sequence ID" value="NZ_AP025523.1"/>
</dbReference>
<dbReference type="Pfam" id="PF13520">
    <property type="entry name" value="AA_permease_2"/>
    <property type="match status" value="1"/>
</dbReference>
<dbReference type="AlphaFoldDB" id="A0AAN1XY87"/>
<evidence type="ECO:0000313" key="8">
    <source>
        <dbReference type="EMBL" id="BDE07606.1"/>
    </source>
</evidence>
<reference evidence="8 9" key="1">
    <citation type="journal article" date="2022" name="ISME Commun">
        <title>Vulcanimicrobium alpinus gen. nov. sp. nov., the first cultivated representative of the candidate phylum 'Eremiobacterota', is a metabolically versatile aerobic anoxygenic phototroph.</title>
        <authorList>
            <person name="Yabe S."/>
            <person name="Muto K."/>
            <person name="Abe K."/>
            <person name="Yokota A."/>
            <person name="Staudigel H."/>
            <person name="Tebo B.M."/>
        </authorList>
    </citation>
    <scope>NUCLEOTIDE SEQUENCE [LARGE SCALE GENOMIC DNA]</scope>
    <source>
        <strain evidence="8 9">WC8-2</strain>
    </source>
</reference>
<evidence type="ECO:0000256" key="6">
    <source>
        <dbReference type="SAM" id="MobiDB-lite"/>
    </source>
</evidence>
<proteinExistence type="predicted"/>
<dbReference type="InterPro" id="IPR002293">
    <property type="entry name" value="AA/rel_permease1"/>
</dbReference>
<dbReference type="GO" id="GO:0005886">
    <property type="term" value="C:plasma membrane"/>
    <property type="evidence" value="ECO:0007669"/>
    <property type="project" value="UniProtKB-SubCell"/>
</dbReference>
<dbReference type="KEGG" id="vab:WPS_28820"/>
<feature type="transmembrane region" description="Helical" evidence="7">
    <location>
        <begin position="441"/>
        <end position="458"/>
    </location>
</feature>
<dbReference type="PANTHER" id="PTHR42770:SF7">
    <property type="entry name" value="MEMBRANE PROTEIN"/>
    <property type="match status" value="1"/>
</dbReference>
<feature type="transmembrane region" description="Helical" evidence="7">
    <location>
        <begin position="381"/>
        <end position="406"/>
    </location>
</feature>
<feature type="transmembrane region" description="Helical" evidence="7">
    <location>
        <begin position="413"/>
        <end position="435"/>
    </location>
</feature>
<feature type="transmembrane region" description="Helical" evidence="7">
    <location>
        <begin position="353"/>
        <end position="375"/>
    </location>
</feature>
<evidence type="ECO:0000256" key="7">
    <source>
        <dbReference type="SAM" id="Phobius"/>
    </source>
</evidence>
<feature type="region of interest" description="Disordered" evidence="6">
    <location>
        <begin position="1"/>
        <end position="25"/>
    </location>
</feature>
<feature type="transmembrane region" description="Helical" evidence="7">
    <location>
        <begin position="305"/>
        <end position="325"/>
    </location>
</feature>
<evidence type="ECO:0000313" key="9">
    <source>
        <dbReference type="Proteomes" id="UP001317532"/>
    </source>
</evidence>
<feature type="transmembrane region" description="Helical" evidence="7">
    <location>
        <begin position="181"/>
        <end position="202"/>
    </location>
</feature>
<feature type="transmembrane region" description="Helical" evidence="7">
    <location>
        <begin position="208"/>
        <end position="232"/>
    </location>
</feature>
<dbReference type="InterPro" id="IPR050367">
    <property type="entry name" value="APC_superfamily"/>
</dbReference>
<name>A0AAN1XY87_UNVUL</name>
<sequence length="488" mass="50045">MLHRELGQLPRPQRAGGHRGGRRLNEAPAQPHLRRVLALRDLAVVAAAAIGPAFSLATTMAPMIAAAGRWTPLAVVLIAVLMAMIASGYKRLGERQRDAGSSYAWIRSAFGPEAGAYGAWILIVANVFATLATALPAGTYTLDLVAPALAANPLAVALVGCGWVIATSLLLWYGLKPTTTLTLLLLAAELGVLGVAAAVAAAHPRPGAVAFAGGGVPWSGLVAATVVGIWMIDGWEVSASTAEEAQGDAGAPGAGGLLGLALTSAILIAGIVAFERIGSAAGFAGHDRDALAYVGGLLGGGWEQVLTLTVLLSFAASLQTTLVYLTRSLYSMGRDGVLPAPLGRLDRREEPTAAIVVIAILSLAFCLAAGVSPTAKNAFDLVLAGTSWFLGVLFVLTAAAAVRVFADTESKRWSGAILPGTSAVILIGILAAALWGDDPPTRGFIAASAIIGLPLALWRGRAARRASRAGGGQQSGVAFERQRNRFDP</sequence>
<keyword evidence="2" id="KW-1003">Cell membrane</keyword>
<evidence type="ECO:0000256" key="4">
    <source>
        <dbReference type="ARBA" id="ARBA00022989"/>
    </source>
</evidence>
<organism evidence="8 9">
    <name type="scientific">Vulcanimicrobium alpinum</name>
    <dbReference type="NCBI Taxonomy" id="3016050"/>
    <lineage>
        <taxon>Bacteria</taxon>
        <taxon>Bacillati</taxon>
        <taxon>Vulcanimicrobiota</taxon>
        <taxon>Vulcanimicrobiia</taxon>
        <taxon>Vulcanimicrobiales</taxon>
        <taxon>Vulcanimicrobiaceae</taxon>
        <taxon>Vulcanimicrobium</taxon>
    </lineage>
</organism>
<dbReference type="EMBL" id="AP025523">
    <property type="protein sequence ID" value="BDE07606.1"/>
    <property type="molecule type" value="Genomic_DNA"/>
</dbReference>
<dbReference type="Gene3D" id="1.20.1740.10">
    <property type="entry name" value="Amino acid/polyamine transporter I"/>
    <property type="match status" value="1"/>
</dbReference>
<keyword evidence="4 7" id="KW-1133">Transmembrane helix</keyword>
<dbReference type="PIRSF" id="PIRSF006060">
    <property type="entry name" value="AA_transporter"/>
    <property type="match status" value="1"/>
</dbReference>
<feature type="transmembrane region" description="Helical" evidence="7">
    <location>
        <begin position="42"/>
        <end position="64"/>
    </location>
</feature>
<evidence type="ECO:0000256" key="1">
    <source>
        <dbReference type="ARBA" id="ARBA00004651"/>
    </source>
</evidence>
<dbReference type="Proteomes" id="UP001317532">
    <property type="component" value="Chromosome"/>
</dbReference>
<evidence type="ECO:0000256" key="5">
    <source>
        <dbReference type="ARBA" id="ARBA00023136"/>
    </source>
</evidence>
<keyword evidence="9" id="KW-1185">Reference proteome</keyword>
<dbReference type="GO" id="GO:0022857">
    <property type="term" value="F:transmembrane transporter activity"/>
    <property type="evidence" value="ECO:0007669"/>
    <property type="project" value="InterPro"/>
</dbReference>
<accession>A0AAN1XY87</accession>
<comment type="subcellular location">
    <subcellularLocation>
        <location evidence="1">Cell membrane</location>
        <topology evidence="1">Multi-pass membrane protein</topology>
    </subcellularLocation>
</comment>
<keyword evidence="3 7" id="KW-0812">Transmembrane</keyword>
<feature type="transmembrane region" description="Helical" evidence="7">
    <location>
        <begin position="253"/>
        <end position="274"/>
    </location>
</feature>